<feature type="compositionally biased region" description="Low complexity" evidence="1">
    <location>
        <begin position="1575"/>
        <end position="1587"/>
    </location>
</feature>
<feature type="region of interest" description="Disordered" evidence="1">
    <location>
        <begin position="1142"/>
        <end position="1170"/>
    </location>
</feature>
<dbReference type="InterPro" id="IPR036844">
    <property type="entry name" value="Hint_dom_sf"/>
</dbReference>
<dbReference type="PANTHER" id="PTHR32305:SF17">
    <property type="entry name" value="TRNA NUCLEASE WAPA"/>
    <property type="match status" value="1"/>
</dbReference>
<sequence>MTATVVDAAHTRATGTHGLVVTLAPGSAAASRAPVQLGLDLSSLDAAYGADAASRSRLVELPACSLTTPQVEGCLAATPVASHYDPASKRLVADVTLPAAAAATTTSSSALVAQSRAAVGAAGVQSLAAPMVLAAQPTSGGGNGSYAATSLQPSSKWTAGSSSGGFTYSYPIQVPPSLGGAAPQVALDYDSSSVDGRTSSTQAQASAVGDGWDLSAGGYIEWSYKSCDKDGITGSGDLCWGGNVATLSLDGHSGELVRDDTSGVWHLSGDDGTKVEFVSSLTGGNGGSYSDYVKVTDTSGTVYYFGKNHLPGGDGTDPATNSSWTEPVYSPNSGDPCYSAAAGQGSWCSMPWRMNLAYVVDAHGNLVTYTYTPDATNYYERGAGQNQGTGTLTGYTPGGSLTRIDYGQTLAGQVAAKGKATIAASVLFNLAPEGRCDTANSYTCAGATLSSTNATHWPDVPYDQHCASSGACTNYSPSFWSNQKLASITTQVTIAGKVQQVDSYALTQSFRDPGDGTKPPLWLDSVQRTGQNGSTTVPLPAVKFTPVMMPNRVDGTNLVPAPAIFNRPRIQDITTETGESINVDYNLPDCSRTSKTMPASPDSDTMGCYNVLWYPPGSTAGDPPASDWFNHYTVASVTANDTVAKAPERITTYSYGPAAWHYDDNELTDSAVRTWDQFRGFASVTAVTGSGGDGTQGKTVTYYMQGMDGDHNADGTTKSVQVGTGTLGGAVTDDDWLAGTVLETDTYNHPDATGNPGTVVAYTTTRDSGPFTTATHARGNSLPDLVARYAATQVTATSKALKADGTWRTTTSVTSTDSANGNRPKTQDKTGDGLTETCTRTKYATSSNAQILDLVDETLTVSGSSACTATATAANTVSGSRILYDSLAFGQADGTGDPTGSQALDSYDGSGNPVYVTKSTSTFDSYGRPATSTDPNATDSAHPSGATTATTYTSAAAGELPNEIDTTTPAPGKTTTWLAKQTLDPARGQVLTSSDDNAKVTTTSYDALGRLTAVWKPGNTSANADILYTYAVNGTSAPSSTTTATFGPLGTKRLYNIQIFNGFGEIAQTQSTPGISAYTGRMITDNYYDSQGRVVKAHAAWYNKDTGPSTTLYATSDTQVPTETTTVYDGQGRATLSTFLSLGQPQSSTSTTYRGADQTDVTPPTGATPTTTVTDAAGRVSQTWQYRTTTATGHATDADVTTTTYTPGSKPASRTDTTGKNTWTYSYDLQGRPTKSTDPDTGTSSTTYTADGQTATTTDARKQTLAYTYDLLGRKTGEYNGTVTAANQLAAWTYDTVTGALGQPASSTRYTSGATGPAYTEAVTGYDNAYRATVTQDTLPGALIGQTAALTYTTNHTYDPYSGVLTASRDSAAGGTPAEALNYSYDVNGPLSSYGSASSTYDLSTDYDPWGRPIRTTLNPWGTEVVSTYNYDQGTGHVLSDFIDKQTALTGAVDQYNYTYNQAGQLTSAQDIPDNTPAQNDTQCFSYDYLGRLSTAWSDTGTTQVAPSPSVGGIGGCTNTTPTSGAASGKTTVGGPAAYWTSYTYDLTGNRTSSTAHSPTGNTAQDVTTTQTYPAAGTANTPTTAANTGGGTGGPHALLTTTSTAGSTAYQYDADGNTTAITATAGTTNLTWDAEGRLASDKATGAAGPTTYLYDASGALLVRTGPDKTNTIYLGDDEITYTPGGAAADTRTYTTPNGLSVIRHGTAENFQISDAHGTASLNINATTLAETRRYLDPFGNPRGTTATGWTTANGYGDRGFVGGVQDPTTGLTNLGAREYQPATGRFLSVDPLFNPADPQSWNGYAYSDNQPPNLADPTGLATACEDSCHPHVDPDSGKEVDNQSDVNGQVHTSHPATDGTHFCLRTCEMERAREALAAYHHYSARSWLFGDLAGAAKGVVAGEWASPNCWFWSGDCSSWQKSADQSIDSWAAGHGADPNSAVYQASEANGGAALWILVGGKYFDDNPESPTFGCYANSFPGTVQVLHADHMGEPIGAVRVGDHVLATDPLTGQTKAQEVNAVIKTLTDTDFTDLAISITGGSRELTSTQHHPYWDVTTQRWTNAAELHPGDHLLEPDGHTAVVTHVRNYIGHVLTYNLTVANTHTYYVVAGDTPVLVHNASCGVDVEGVMAELANKRVTTGRIFDSAGNSIADELEAGGSSDLVKATDAYLRQHGAPINPRAAYYPASQHVESQYAMWMRQNGVTDATVVMNNAEGVCGGTYGCQGAVQTILPEGSTMTVWYPGATEPVVIGGVGTP</sequence>
<evidence type="ECO:0000256" key="1">
    <source>
        <dbReference type="SAM" id="MobiDB-lite"/>
    </source>
</evidence>
<gene>
    <name evidence="2" type="ORF">ACEZDJ_06565</name>
</gene>
<feature type="compositionally biased region" description="Polar residues" evidence="1">
    <location>
        <begin position="1142"/>
        <end position="1153"/>
    </location>
</feature>
<dbReference type="Pfam" id="PF14428">
    <property type="entry name" value="DddA-like"/>
    <property type="match status" value="1"/>
</dbReference>
<evidence type="ECO:0000313" key="3">
    <source>
        <dbReference type="Proteomes" id="UP001592528"/>
    </source>
</evidence>
<dbReference type="SUPFAM" id="SSF51294">
    <property type="entry name" value="Hedgehog/intein (Hint) domain"/>
    <property type="match status" value="1"/>
</dbReference>
<dbReference type="Pfam" id="PF07591">
    <property type="entry name" value="PT-HINT"/>
    <property type="match status" value="1"/>
</dbReference>
<dbReference type="RefSeq" id="WP_157623666.1">
    <property type="nucleotide sequence ID" value="NZ_JBHEZZ010000003.1"/>
</dbReference>
<dbReference type="InterPro" id="IPR032724">
    <property type="entry name" value="SCP1.201-like"/>
</dbReference>
<feature type="region of interest" description="Disordered" evidence="1">
    <location>
        <begin position="806"/>
        <end position="834"/>
    </location>
</feature>
<dbReference type="InterPro" id="IPR050708">
    <property type="entry name" value="T6SS_VgrG/RHS"/>
</dbReference>
<dbReference type="InterPro" id="IPR006530">
    <property type="entry name" value="YD"/>
</dbReference>
<evidence type="ECO:0000313" key="2">
    <source>
        <dbReference type="EMBL" id="MFC1400944.1"/>
    </source>
</evidence>
<dbReference type="NCBIfam" id="TIGR01643">
    <property type="entry name" value="YD_repeat_2x"/>
    <property type="match status" value="3"/>
</dbReference>
<feature type="compositionally biased region" description="Low complexity" evidence="1">
    <location>
        <begin position="1234"/>
        <end position="1256"/>
    </location>
</feature>
<feature type="compositionally biased region" description="Polar residues" evidence="1">
    <location>
        <begin position="1212"/>
        <end position="1227"/>
    </location>
</feature>
<dbReference type="NCBIfam" id="TIGR01443">
    <property type="entry name" value="intein_Cterm"/>
    <property type="match status" value="1"/>
</dbReference>
<dbReference type="InterPro" id="IPR022385">
    <property type="entry name" value="Rhs_assc_core"/>
</dbReference>
<name>A0ABV6UHK8_9ACTN</name>
<proteinExistence type="predicted"/>
<dbReference type="CDD" id="cd00081">
    <property type="entry name" value="Hint"/>
    <property type="match status" value="1"/>
</dbReference>
<dbReference type="InterPro" id="IPR030934">
    <property type="entry name" value="Intein_C"/>
</dbReference>
<feature type="compositionally biased region" description="Low complexity" evidence="1">
    <location>
        <begin position="806"/>
        <end position="818"/>
    </location>
</feature>
<reference evidence="2 3" key="1">
    <citation type="submission" date="2024-09" db="EMBL/GenBank/DDBJ databases">
        <authorList>
            <person name="Lee S.D."/>
        </authorList>
    </citation>
    <scope>NUCLEOTIDE SEQUENCE [LARGE SCALE GENOMIC DNA]</scope>
    <source>
        <strain evidence="2 3">N1-5</strain>
    </source>
</reference>
<accession>A0ABV6UHK8</accession>
<feature type="compositionally biased region" description="Low complexity" evidence="1">
    <location>
        <begin position="1159"/>
        <end position="1170"/>
    </location>
</feature>
<protein>
    <submittedName>
        <fullName evidence="2">DddA-like double-stranded DNA deaminase toxin</fullName>
    </submittedName>
</protein>
<dbReference type="NCBIfam" id="TIGR03696">
    <property type="entry name" value="Rhs_assc_core"/>
    <property type="match status" value="1"/>
</dbReference>
<feature type="compositionally biased region" description="Polar residues" evidence="1">
    <location>
        <begin position="919"/>
        <end position="941"/>
    </location>
</feature>
<feature type="region of interest" description="Disordered" evidence="1">
    <location>
        <begin position="1574"/>
        <end position="1596"/>
    </location>
</feature>
<comment type="caution">
    <text evidence="2">The sequence shown here is derived from an EMBL/GenBank/DDBJ whole genome shotgun (WGS) entry which is preliminary data.</text>
</comment>
<organism evidence="2 3">
    <name type="scientific">Streptacidiphilus cavernicola</name>
    <dbReference type="NCBI Taxonomy" id="3342716"/>
    <lineage>
        <taxon>Bacteria</taxon>
        <taxon>Bacillati</taxon>
        <taxon>Actinomycetota</taxon>
        <taxon>Actinomycetes</taxon>
        <taxon>Kitasatosporales</taxon>
        <taxon>Streptomycetaceae</taxon>
        <taxon>Streptacidiphilus</taxon>
    </lineage>
</organism>
<feature type="region of interest" description="Disordered" evidence="1">
    <location>
        <begin position="919"/>
        <end position="948"/>
    </location>
</feature>
<dbReference type="PANTHER" id="PTHR32305">
    <property type="match status" value="1"/>
</dbReference>
<dbReference type="Gene3D" id="2.170.16.10">
    <property type="entry name" value="Hedgehog/Intein (Hint) domain"/>
    <property type="match status" value="1"/>
</dbReference>
<keyword evidence="3" id="KW-1185">Reference proteome</keyword>
<dbReference type="Gene3D" id="2.180.10.10">
    <property type="entry name" value="RHS repeat-associated core"/>
    <property type="match status" value="2"/>
</dbReference>
<dbReference type="Proteomes" id="UP001592528">
    <property type="component" value="Unassembled WGS sequence"/>
</dbReference>
<feature type="region of interest" description="Disordered" evidence="1">
    <location>
        <begin position="1200"/>
        <end position="1256"/>
    </location>
</feature>
<dbReference type="EMBL" id="JBHEZZ010000003">
    <property type="protein sequence ID" value="MFC1400944.1"/>
    <property type="molecule type" value="Genomic_DNA"/>
</dbReference>